<accession>A0A6G5A7H6</accession>
<evidence type="ECO:0000313" key="1">
    <source>
        <dbReference type="EMBL" id="NIE46558.1"/>
    </source>
</evidence>
<dbReference type="EMBL" id="GIKN01004285">
    <property type="protein sequence ID" value="NIE46558.1"/>
    <property type="molecule type" value="Transcribed_RNA"/>
</dbReference>
<proteinExistence type="predicted"/>
<name>A0A6G5A7H6_RHIMP</name>
<protein>
    <submittedName>
        <fullName evidence="1">Putative conserved secreted protein</fullName>
    </submittedName>
</protein>
<sequence length="170" mass="17919">MKLLCALALVAPWASIRQRLPWWILWRLLAASAVGVAVSVPSWAQELIPGFLWPQQRAPLGRQVPPYLRKIPTTTCVAVLETTEVTEAMEVVSEATAATAVALEDTEATEAMDLEATEAMAAASLVVLDLVVASMTAEALAAEATVVTAATAVASEACLEGLEVKETCGE</sequence>
<organism evidence="1">
    <name type="scientific">Rhipicephalus microplus</name>
    <name type="common">Cattle tick</name>
    <name type="synonym">Boophilus microplus</name>
    <dbReference type="NCBI Taxonomy" id="6941"/>
    <lineage>
        <taxon>Eukaryota</taxon>
        <taxon>Metazoa</taxon>
        <taxon>Ecdysozoa</taxon>
        <taxon>Arthropoda</taxon>
        <taxon>Chelicerata</taxon>
        <taxon>Arachnida</taxon>
        <taxon>Acari</taxon>
        <taxon>Parasitiformes</taxon>
        <taxon>Ixodida</taxon>
        <taxon>Ixodoidea</taxon>
        <taxon>Ixodidae</taxon>
        <taxon>Rhipicephalinae</taxon>
        <taxon>Rhipicephalus</taxon>
        <taxon>Boophilus</taxon>
    </lineage>
</organism>
<reference evidence="1" key="1">
    <citation type="submission" date="2020-03" db="EMBL/GenBank/DDBJ databases">
        <title>A transcriptome and proteome of the tick Rhipicephalus microplus shaped by the genetic composition of its hosts and developmental stage.</title>
        <authorList>
            <person name="Garcia G.R."/>
            <person name="Ribeiro J.M.C."/>
            <person name="Maruyama S.R."/>
            <person name="Gardinasse L.G."/>
            <person name="Nelson K."/>
            <person name="Ferreira B.R."/>
            <person name="Andrade T.G."/>
            <person name="Santos I.K.F.M."/>
        </authorList>
    </citation>
    <scope>NUCLEOTIDE SEQUENCE</scope>
    <source>
        <strain evidence="1">NSGR</strain>
        <tissue evidence="1">Salivary glands</tissue>
    </source>
</reference>
<dbReference type="AlphaFoldDB" id="A0A6G5A7H6"/>